<proteinExistence type="predicted"/>
<dbReference type="GO" id="GO:0035435">
    <property type="term" value="P:phosphate ion transmembrane transport"/>
    <property type="evidence" value="ECO:0007669"/>
    <property type="project" value="InterPro"/>
</dbReference>
<keyword evidence="1" id="KW-0813">Transport</keyword>
<dbReference type="AlphaFoldDB" id="A0A0C7P2W9"/>
<dbReference type="CDD" id="cd03260">
    <property type="entry name" value="ABC_PstB_phosphate_transporter"/>
    <property type="match status" value="1"/>
</dbReference>
<dbReference type="GO" id="GO:0005315">
    <property type="term" value="F:phosphate transmembrane transporter activity"/>
    <property type="evidence" value="ECO:0007669"/>
    <property type="project" value="InterPro"/>
</dbReference>
<evidence type="ECO:0000313" key="6">
    <source>
        <dbReference type="Proteomes" id="UP000032809"/>
    </source>
</evidence>
<dbReference type="STRING" id="1006576.DTL3_1386"/>
<evidence type="ECO:0000256" key="3">
    <source>
        <dbReference type="ARBA" id="ARBA00022840"/>
    </source>
</evidence>
<accession>A0A0C7P2W9</accession>
<dbReference type="PATRIC" id="fig|1006576.9.peg.1383"/>
<organism evidence="5 6">
    <name type="scientific">Defluviitoga tunisiensis</name>
    <dbReference type="NCBI Taxonomy" id="1006576"/>
    <lineage>
        <taxon>Bacteria</taxon>
        <taxon>Thermotogati</taxon>
        <taxon>Thermotogota</taxon>
        <taxon>Thermotogae</taxon>
        <taxon>Petrotogales</taxon>
        <taxon>Petrotogaceae</taxon>
        <taxon>Defluviitoga</taxon>
    </lineage>
</organism>
<dbReference type="KEGG" id="dtn:DTL3_1386"/>
<dbReference type="InterPro" id="IPR027417">
    <property type="entry name" value="P-loop_NTPase"/>
</dbReference>
<dbReference type="Gene3D" id="3.40.50.300">
    <property type="entry name" value="P-loop containing nucleotide triphosphate hydrolases"/>
    <property type="match status" value="1"/>
</dbReference>
<sequence>MFEQITTEKTILKIINFNGWYDQKQILKNINMDMFKNKISAIIGPSGCGKTTLLRSINRINDEIPDYRASGEIIYDGKNIYDKDIDITMLRKKIGMVFQKPVPFPMSIYENVAFGLKIHGLKDKRRIDEIVRLALKRAALWDEVKDELNKPARNLSGGQQQRLCIARALAVDPEILLLDEPTSALDPIATQKIENLIEHLSEDYSIIIVTHNLAQATRISDYMYFMYQGELIEWGPTRNMVRNPKKQLTEDYLNGRIS</sequence>
<feature type="domain" description="ABC transporter" evidence="4">
    <location>
        <begin position="12"/>
        <end position="253"/>
    </location>
</feature>
<evidence type="ECO:0000259" key="4">
    <source>
        <dbReference type="PROSITE" id="PS50893"/>
    </source>
</evidence>
<dbReference type="NCBIfam" id="TIGR00972">
    <property type="entry name" value="3a0107s01c2"/>
    <property type="match status" value="1"/>
</dbReference>
<keyword evidence="2" id="KW-0547">Nucleotide-binding</keyword>
<dbReference type="EMBL" id="LN824141">
    <property type="protein sequence ID" value="CEP78680.1"/>
    <property type="molecule type" value="Genomic_DNA"/>
</dbReference>
<reference evidence="6" key="1">
    <citation type="submission" date="2014-11" db="EMBL/GenBank/DDBJ databases">
        <authorList>
            <person name="Wibberg D."/>
        </authorList>
    </citation>
    <scope>NUCLEOTIDE SEQUENCE [LARGE SCALE GENOMIC DNA]</scope>
    <source>
        <strain evidence="6">L3</strain>
    </source>
</reference>
<dbReference type="SUPFAM" id="SSF52540">
    <property type="entry name" value="P-loop containing nucleoside triphosphate hydrolases"/>
    <property type="match status" value="1"/>
</dbReference>
<dbReference type="PROSITE" id="PS50893">
    <property type="entry name" value="ABC_TRANSPORTER_2"/>
    <property type="match status" value="1"/>
</dbReference>
<dbReference type="HOGENOM" id="CLU_000604_1_22_0"/>
<keyword evidence="3 5" id="KW-0067">ATP-binding</keyword>
<dbReference type="PANTHER" id="PTHR43423">
    <property type="entry name" value="ABC TRANSPORTER I FAMILY MEMBER 17"/>
    <property type="match status" value="1"/>
</dbReference>
<evidence type="ECO:0000313" key="5">
    <source>
        <dbReference type="EMBL" id="CEP78680.1"/>
    </source>
</evidence>
<dbReference type="InterPro" id="IPR003439">
    <property type="entry name" value="ABC_transporter-like_ATP-bd"/>
</dbReference>
<evidence type="ECO:0000256" key="1">
    <source>
        <dbReference type="ARBA" id="ARBA00022448"/>
    </source>
</evidence>
<dbReference type="GO" id="GO:0016887">
    <property type="term" value="F:ATP hydrolysis activity"/>
    <property type="evidence" value="ECO:0007669"/>
    <property type="project" value="InterPro"/>
</dbReference>
<dbReference type="InterPro" id="IPR003593">
    <property type="entry name" value="AAA+_ATPase"/>
</dbReference>
<evidence type="ECO:0000256" key="2">
    <source>
        <dbReference type="ARBA" id="ARBA00022741"/>
    </source>
</evidence>
<name>A0A0C7P2W9_DEFTU</name>
<keyword evidence="6" id="KW-1185">Reference proteome</keyword>
<dbReference type="GO" id="GO:0016020">
    <property type="term" value="C:membrane"/>
    <property type="evidence" value="ECO:0007669"/>
    <property type="project" value="InterPro"/>
</dbReference>
<keyword evidence="5" id="KW-0378">Hydrolase</keyword>
<protein>
    <submittedName>
        <fullName evidence="5">Phosphate import ATP-binding protein PstB</fullName>
        <ecNumber evidence="5">3.6.3.27</ecNumber>
    </submittedName>
</protein>
<dbReference type="InterPro" id="IPR017871">
    <property type="entry name" value="ABC_transporter-like_CS"/>
</dbReference>
<dbReference type="Pfam" id="PF00005">
    <property type="entry name" value="ABC_tran"/>
    <property type="match status" value="1"/>
</dbReference>
<dbReference type="PROSITE" id="PS00211">
    <property type="entry name" value="ABC_TRANSPORTER_1"/>
    <property type="match status" value="1"/>
</dbReference>
<dbReference type="SMART" id="SM00382">
    <property type="entry name" value="AAA"/>
    <property type="match status" value="1"/>
</dbReference>
<dbReference type="InterPro" id="IPR005670">
    <property type="entry name" value="PstB-like"/>
</dbReference>
<dbReference type="EC" id="3.6.3.27" evidence="5"/>
<dbReference type="Proteomes" id="UP000032809">
    <property type="component" value="Chromosome I"/>
</dbReference>
<gene>
    <name evidence="5" type="primary">pstB</name>
    <name evidence="5" type="ORF">DTL3_1386</name>
</gene>
<dbReference type="PANTHER" id="PTHR43423:SF1">
    <property type="entry name" value="ABC TRANSPORTER I FAMILY MEMBER 17"/>
    <property type="match status" value="1"/>
</dbReference>
<dbReference type="GO" id="GO:0005524">
    <property type="term" value="F:ATP binding"/>
    <property type="evidence" value="ECO:0007669"/>
    <property type="project" value="UniProtKB-KW"/>
</dbReference>
<dbReference type="RefSeq" id="WP_045088078.1">
    <property type="nucleotide sequence ID" value="NZ_LN824141.1"/>
</dbReference>
<dbReference type="OrthoDB" id="9802264at2"/>